<dbReference type="Proteomes" id="UP000078555">
    <property type="component" value="Unassembled WGS sequence"/>
</dbReference>
<name>A0A1A8YHZ6_PLAOA</name>
<protein>
    <submittedName>
        <fullName evidence="1">Uncharacterized protein</fullName>
    </submittedName>
</protein>
<dbReference type="EMBL" id="FLRE01000018">
    <property type="protein sequence ID" value="SBT31500.1"/>
    <property type="molecule type" value="Genomic_DNA"/>
</dbReference>
<dbReference type="AlphaFoldDB" id="A0A1A8YHZ6"/>
<reference evidence="1" key="1">
    <citation type="submission" date="2016-05" db="EMBL/GenBank/DDBJ databases">
        <authorList>
            <person name="Lavstsen T."/>
            <person name="Jespersen J.S."/>
        </authorList>
    </citation>
    <scope>NUCLEOTIDE SEQUENCE [LARGE SCALE GENOMIC DNA]</scope>
</reference>
<reference evidence="3 4" key="2">
    <citation type="submission" date="2016-05" db="EMBL/GenBank/DDBJ databases">
        <authorList>
            <person name="Naeem Raeece"/>
        </authorList>
    </citation>
    <scope>NUCLEOTIDE SEQUENCE [LARGE SCALE GENOMIC DNA]</scope>
</reference>
<dbReference type="EMBL" id="FLRD01000009">
    <property type="protein sequence ID" value="SBT30878.1"/>
    <property type="molecule type" value="Genomic_DNA"/>
</dbReference>
<evidence type="ECO:0000313" key="1">
    <source>
        <dbReference type="EMBL" id="SBT30878.1"/>
    </source>
</evidence>
<organism evidence="1 4">
    <name type="scientific">Plasmodium ovale wallikeri</name>
    <dbReference type="NCBI Taxonomy" id="864142"/>
    <lineage>
        <taxon>Eukaryota</taxon>
        <taxon>Sar</taxon>
        <taxon>Alveolata</taxon>
        <taxon>Apicomplexa</taxon>
        <taxon>Aconoidasida</taxon>
        <taxon>Haemosporida</taxon>
        <taxon>Plasmodiidae</taxon>
        <taxon>Plasmodium</taxon>
        <taxon>Plasmodium (Plasmodium)</taxon>
    </lineage>
</organism>
<proteinExistence type="predicted"/>
<evidence type="ECO:0000313" key="2">
    <source>
        <dbReference type="EMBL" id="SBT31500.1"/>
    </source>
</evidence>
<evidence type="ECO:0000313" key="3">
    <source>
        <dbReference type="Proteomes" id="UP000078550"/>
    </source>
</evidence>
<sequence>MCITCGEKKTVERVVAEVDDMKRGNEKETNFLEKNDLNAKKEELYDISLVSSPNKNDPESEMQQTLISNERYMLNSDRSDVIKKR</sequence>
<evidence type="ECO:0000313" key="4">
    <source>
        <dbReference type="Proteomes" id="UP000078555"/>
    </source>
</evidence>
<accession>A0A1A8YHZ6</accession>
<keyword evidence="4" id="KW-1185">Reference proteome</keyword>
<gene>
    <name evidence="1" type="ORF">POVWA1_004380</name>
    <name evidence="2" type="ORF">POVWA2_004510</name>
</gene>
<dbReference type="Proteomes" id="UP000078550">
    <property type="component" value="Unassembled WGS sequence"/>
</dbReference>